<organism evidence="2 3">
    <name type="scientific">Fusarium proliferatum (strain ET1)</name>
    <name type="common">Orchid endophyte fungus</name>
    <dbReference type="NCBI Taxonomy" id="1227346"/>
    <lineage>
        <taxon>Eukaryota</taxon>
        <taxon>Fungi</taxon>
        <taxon>Dikarya</taxon>
        <taxon>Ascomycota</taxon>
        <taxon>Pezizomycotina</taxon>
        <taxon>Sordariomycetes</taxon>
        <taxon>Hypocreomycetidae</taxon>
        <taxon>Hypocreales</taxon>
        <taxon>Nectriaceae</taxon>
        <taxon>Fusarium</taxon>
        <taxon>Fusarium fujikuroi species complex</taxon>
    </lineage>
</organism>
<dbReference type="RefSeq" id="XP_031090077.1">
    <property type="nucleotide sequence ID" value="XM_031224860.1"/>
</dbReference>
<protein>
    <submittedName>
        <fullName evidence="2">Uncharacterized protein</fullName>
    </submittedName>
</protein>
<dbReference type="PROSITE" id="PS51257">
    <property type="entry name" value="PROKAR_LIPOPROTEIN"/>
    <property type="match status" value="1"/>
</dbReference>
<dbReference type="Pfam" id="PF12296">
    <property type="entry name" value="HsbA"/>
    <property type="match status" value="1"/>
</dbReference>
<dbReference type="InterPro" id="IPR021054">
    <property type="entry name" value="Cell_wall_mannoprotein_1"/>
</dbReference>
<keyword evidence="3" id="KW-1185">Reference proteome</keyword>
<dbReference type="Proteomes" id="UP000183971">
    <property type="component" value="Unassembled WGS sequence"/>
</dbReference>
<gene>
    <name evidence="2" type="ORF">FPRO_15936</name>
</gene>
<evidence type="ECO:0000313" key="3">
    <source>
        <dbReference type="Proteomes" id="UP000183971"/>
    </source>
</evidence>
<comment type="caution">
    <text evidence="2">The sequence shown here is derived from an EMBL/GenBank/DDBJ whole genome shotgun (WGS) entry which is preliminary data.</text>
</comment>
<proteinExistence type="predicted"/>
<dbReference type="VEuPathDB" id="FungiDB:FPRO_15936"/>
<dbReference type="GeneID" id="42060791"/>
<feature type="signal peptide" evidence="1">
    <location>
        <begin position="1"/>
        <end position="18"/>
    </location>
</feature>
<evidence type="ECO:0000256" key="1">
    <source>
        <dbReference type="SAM" id="SignalP"/>
    </source>
</evidence>
<reference evidence="3" key="1">
    <citation type="journal article" date="2016" name="Genome Biol. Evol.">
        <title>Comparative 'omics' of the Fusarium fujikuroi species complex highlights differences in genetic potential and metabolite synthesis.</title>
        <authorList>
            <person name="Niehaus E.-M."/>
            <person name="Muensterkoetter M."/>
            <person name="Proctor R.H."/>
            <person name="Brown D.W."/>
            <person name="Sharon A."/>
            <person name="Idan Y."/>
            <person name="Oren-Young L."/>
            <person name="Sieber C.M."/>
            <person name="Novak O."/>
            <person name="Pencik A."/>
            <person name="Tarkowska D."/>
            <person name="Hromadova K."/>
            <person name="Freeman S."/>
            <person name="Maymon M."/>
            <person name="Elazar M."/>
            <person name="Youssef S.A."/>
            <person name="El-Shabrawy E.S.M."/>
            <person name="Shalaby A.B.A."/>
            <person name="Houterman P."/>
            <person name="Brock N.L."/>
            <person name="Burkhardt I."/>
            <person name="Tsavkelova E.A."/>
            <person name="Dickschat J.S."/>
            <person name="Galuszka P."/>
            <person name="Gueldener U."/>
            <person name="Tudzynski B."/>
        </authorList>
    </citation>
    <scope>NUCLEOTIDE SEQUENCE [LARGE SCALE GENOMIC DNA]</scope>
    <source>
        <strain evidence="3">ET1</strain>
    </source>
</reference>
<accession>A0A1L7WAD3</accession>
<dbReference type="EMBL" id="FJOF01000017">
    <property type="protein sequence ID" value="CZR49577.1"/>
    <property type="molecule type" value="Genomic_DNA"/>
</dbReference>
<evidence type="ECO:0000313" key="2">
    <source>
        <dbReference type="EMBL" id="CZR49577.1"/>
    </source>
</evidence>
<dbReference type="AlphaFoldDB" id="A0A1L7WAD3"/>
<name>A0A1L7WAD3_FUSPR</name>
<keyword evidence="1" id="KW-0732">Signal</keyword>
<sequence length="176" mass="19298">MKFFKTALLLASGTLVTACELKTGSTGPEILQDLLRYDERATDLGKALDAFDGSPETFDVVYGASGEQSQAAKRLIADCSTVGQLCRSDSKAIADELISHFDIDKRFLGTFASKKTMFRKIGKQDWVASFLIATRNNVDTLLPIMRSKVDIDDCCRVARFQANLTAIIVDAIDAYV</sequence>
<feature type="chain" id="PRO_5013267661" evidence="1">
    <location>
        <begin position="19"/>
        <end position="176"/>
    </location>
</feature>